<feature type="domain" description="RsmI HTH" evidence="8">
    <location>
        <begin position="237"/>
        <end position="281"/>
    </location>
</feature>
<evidence type="ECO:0000256" key="6">
    <source>
        <dbReference type="HAMAP-Rule" id="MF_01877"/>
    </source>
</evidence>
<dbReference type="InterPro" id="IPR053910">
    <property type="entry name" value="RsmI_HTH"/>
</dbReference>
<dbReference type="RefSeq" id="WP_050529944.1">
    <property type="nucleotide sequence ID" value="NZ_AQQZ01000002.1"/>
</dbReference>
<evidence type="ECO:0000259" key="7">
    <source>
        <dbReference type="Pfam" id="PF00590"/>
    </source>
</evidence>
<evidence type="ECO:0000256" key="4">
    <source>
        <dbReference type="ARBA" id="ARBA00022679"/>
    </source>
</evidence>
<comment type="similarity">
    <text evidence="6">Belongs to the methyltransferase superfamily. RsmI family.</text>
</comment>
<evidence type="ECO:0000259" key="8">
    <source>
        <dbReference type="Pfam" id="PF23016"/>
    </source>
</evidence>
<dbReference type="OrthoDB" id="9809084at2"/>
<dbReference type="HAMAP" id="MF_01877">
    <property type="entry name" value="16SrRNA_methyltr_I"/>
    <property type="match status" value="1"/>
</dbReference>
<dbReference type="GO" id="GO:0005737">
    <property type="term" value="C:cytoplasm"/>
    <property type="evidence" value="ECO:0007669"/>
    <property type="project" value="UniProtKB-SubCell"/>
</dbReference>
<dbReference type="Proteomes" id="UP000036938">
    <property type="component" value="Unassembled WGS sequence"/>
</dbReference>
<evidence type="ECO:0000256" key="2">
    <source>
        <dbReference type="ARBA" id="ARBA00022552"/>
    </source>
</evidence>
<feature type="domain" description="Tetrapyrrole methylase" evidence="7">
    <location>
        <begin position="10"/>
        <end position="213"/>
    </location>
</feature>
<dbReference type="FunFam" id="3.30.950.10:FF:000002">
    <property type="entry name" value="Ribosomal RNA small subunit methyltransferase I"/>
    <property type="match status" value="1"/>
</dbReference>
<proteinExistence type="inferred from homology"/>
<comment type="caution">
    <text evidence="9">The sequence shown here is derived from an EMBL/GenBank/DDBJ whole genome shotgun (WGS) entry which is preliminary data.</text>
</comment>
<comment type="function">
    <text evidence="6">Catalyzes the 2'-O-methylation of the ribose of cytidine 1402 (C1402) in 16S rRNA.</text>
</comment>
<dbReference type="EMBL" id="AQQZ01000002">
    <property type="protein sequence ID" value="KNG94952.1"/>
    <property type="molecule type" value="Genomic_DNA"/>
</dbReference>
<protein>
    <recommendedName>
        <fullName evidence="6">Ribosomal RNA small subunit methyltransferase I</fullName>
        <ecNumber evidence="6">2.1.1.198</ecNumber>
    </recommendedName>
    <alternativeName>
        <fullName evidence="6">16S rRNA 2'-O-ribose C1402 methyltransferase</fullName>
    </alternativeName>
    <alternativeName>
        <fullName evidence="6">rRNA (cytidine-2'-O-)-methyltransferase RsmI</fullName>
    </alternativeName>
</protein>
<dbReference type="InterPro" id="IPR014776">
    <property type="entry name" value="4pyrrole_Mease_sub2"/>
</dbReference>
<dbReference type="CDD" id="cd11648">
    <property type="entry name" value="RsmI"/>
    <property type="match status" value="1"/>
</dbReference>
<organism evidence="9 10">
    <name type="scientific">Pseudaestuariivita atlantica</name>
    <dbReference type="NCBI Taxonomy" id="1317121"/>
    <lineage>
        <taxon>Bacteria</taxon>
        <taxon>Pseudomonadati</taxon>
        <taxon>Pseudomonadota</taxon>
        <taxon>Alphaproteobacteria</taxon>
        <taxon>Rhodobacterales</taxon>
        <taxon>Paracoccaceae</taxon>
        <taxon>Pseudaestuariivita</taxon>
    </lineage>
</organism>
<evidence type="ECO:0000313" key="10">
    <source>
        <dbReference type="Proteomes" id="UP000036938"/>
    </source>
</evidence>
<keyword evidence="3 6" id="KW-0489">Methyltransferase</keyword>
<dbReference type="InterPro" id="IPR035996">
    <property type="entry name" value="4pyrrol_Methylase_sf"/>
</dbReference>
<evidence type="ECO:0000256" key="1">
    <source>
        <dbReference type="ARBA" id="ARBA00022490"/>
    </source>
</evidence>
<keyword evidence="2 6" id="KW-0698">rRNA processing</keyword>
<keyword evidence="5 6" id="KW-0949">S-adenosyl-L-methionine</keyword>
<dbReference type="FunFam" id="3.40.1010.10:FF:000007">
    <property type="entry name" value="Ribosomal RNA small subunit methyltransferase I"/>
    <property type="match status" value="1"/>
</dbReference>
<dbReference type="PANTHER" id="PTHR46111:SF1">
    <property type="entry name" value="RIBOSOMAL RNA SMALL SUBUNIT METHYLTRANSFERASE I"/>
    <property type="match status" value="1"/>
</dbReference>
<dbReference type="InterPro" id="IPR014777">
    <property type="entry name" value="4pyrrole_Mease_sub1"/>
</dbReference>
<sequence length="285" mass="30305">MDKGDLQPGLYLISTPIGNARDITLRAMDTLAGADVLAAEDTRTLRRLMEIHGIALNGRKIVAYHDHNAQSARPGLMKALAEGRSVAYASDAGTPLVADPGFGLVRSAREEGYSVTAVPGASAALAALTVAGLPTDRFLFQGFLPAKSGARRAVLTDLSAIHATLVIYESPHRIAATLDDAVTVLGPDRQAALCRELTKKFEETRLGSLADLARSVADDPPRGEIVLLIEPAPDTAPEPGDVDDDIRELLGSMTLKEAVARVAGMHGLKRRDVYQRALALRDDAE</sequence>
<dbReference type="STRING" id="1317121.ATO11_06195"/>
<dbReference type="AlphaFoldDB" id="A0A0L1JTD8"/>
<dbReference type="SUPFAM" id="SSF53790">
    <property type="entry name" value="Tetrapyrrole methylase"/>
    <property type="match status" value="1"/>
</dbReference>
<dbReference type="Gene3D" id="3.40.1010.10">
    <property type="entry name" value="Cobalt-precorrin-4 Transmethylase, Domain 1"/>
    <property type="match status" value="1"/>
</dbReference>
<evidence type="ECO:0000313" key="9">
    <source>
        <dbReference type="EMBL" id="KNG94952.1"/>
    </source>
</evidence>
<dbReference type="PIRSF" id="PIRSF005917">
    <property type="entry name" value="MTase_YraL"/>
    <property type="match status" value="1"/>
</dbReference>
<name>A0A0L1JTD8_9RHOB</name>
<keyword evidence="10" id="KW-1185">Reference proteome</keyword>
<comment type="catalytic activity">
    <reaction evidence="6">
        <text>cytidine(1402) in 16S rRNA + S-adenosyl-L-methionine = 2'-O-methylcytidine(1402) in 16S rRNA + S-adenosyl-L-homocysteine + H(+)</text>
        <dbReference type="Rhea" id="RHEA:42924"/>
        <dbReference type="Rhea" id="RHEA-COMP:10285"/>
        <dbReference type="Rhea" id="RHEA-COMP:10286"/>
        <dbReference type="ChEBI" id="CHEBI:15378"/>
        <dbReference type="ChEBI" id="CHEBI:57856"/>
        <dbReference type="ChEBI" id="CHEBI:59789"/>
        <dbReference type="ChEBI" id="CHEBI:74495"/>
        <dbReference type="ChEBI" id="CHEBI:82748"/>
        <dbReference type="EC" id="2.1.1.198"/>
    </reaction>
</comment>
<keyword evidence="1 6" id="KW-0963">Cytoplasm</keyword>
<dbReference type="GO" id="GO:0070677">
    <property type="term" value="F:rRNA (cytosine-2'-O-)-methyltransferase activity"/>
    <property type="evidence" value="ECO:0007669"/>
    <property type="project" value="UniProtKB-UniRule"/>
</dbReference>
<evidence type="ECO:0000256" key="3">
    <source>
        <dbReference type="ARBA" id="ARBA00022603"/>
    </source>
</evidence>
<dbReference type="InterPro" id="IPR008189">
    <property type="entry name" value="rRNA_ssu_MeTfrase_I"/>
</dbReference>
<dbReference type="NCBIfam" id="TIGR00096">
    <property type="entry name" value="16S rRNA (cytidine(1402)-2'-O)-methyltransferase"/>
    <property type="match status" value="1"/>
</dbReference>
<dbReference type="InterPro" id="IPR000878">
    <property type="entry name" value="4pyrrol_Mease"/>
</dbReference>
<reference evidence="9 10" key="1">
    <citation type="journal article" date="2015" name="Int. J. Syst. Evol. Microbiol.">
        <title>Aestuariivita atlantica sp. nov., isolated from deep sea sediment of the Atlantic Ocean.</title>
        <authorList>
            <person name="Li G."/>
            <person name="Lai Q."/>
            <person name="Du Y."/>
            <person name="Liu X."/>
            <person name="Sun F."/>
            <person name="Shao Z."/>
        </authorList>
    </citation>
    <scope>NUCLEOTIDE SEQUENCE [LARGE SCALE GENOMIC DNA]</scope>
    <source>
        <strain evidence="9 10">22II-S11-z3</strain>
    </source>
</reference>
<evidence type="ECO:0000256" key="5">
    <source>
        <dbReference type="ARBA" id="ARBA00022691"/>
    </source>
</evidence>
<dbReference type="PATRIC" id="fig|1317121.7.peg.1619"/>
<keyword evidence="4 6" id="KW-0808">Transferase</keyword>
<dbReference type="EC" id="2.1.1.198" evidence="6"/>
<dbReference type="Pfam" id="PF23016">
    <property type="entry name" value="RsmI_C"/>
    <property type="match status" value="1"/>
</dbReference>
<dbReference type="Pfam" id="PF00590">
    <property type="entry name" value="TP_methylase"/>
    <property type="match status" value="1"/>
</dbReference>
<comment type="subcellular location">
    <subcellularLocation>
        <location evidence="6">Cytoplasm</location>
    </subcellularLocation>
</comment>
<accession>A0A0L1JTD8</accession>
<dbReference type="PANTHER" id="PTHR46111">
    <property type="entry name" value="RIBOSOMAL RNA SMALL SUBUNIT METHYLTRANSFERASE I"/>
    <property type="match status" value="1"/>
</dbReference>
<dbReference type="Gene3D" id="3.30.950.10">
    <property type="entry name" value="Methyltransferase, Cobalt-precorrin-4 Transmethylase, Domain 2"/>
    <property type="match status" value="1"/>
</dbReference>
<gene>
    <name evidence="6" type="primary">rsmI</name>
    <name evidence="9" type="ORF">ATO11_06195</name>
</gene>